<evidence type="ECO:0000256" key="5">
    <source>
        <dbReference type="ARBA" id="ARBA00022692"/>
    </source>
</evidence>
<keyword evidence="14" id="KW-1185">Reference proteome</keyword>
<feature type="transmembrane region" description="Helical" evidence="12">
    <location>
        <begin position="29"/>
        <end position="47"/>
    </location>
</feature>
<evidence type="ECO:0000256" key="9">
    <source>
        <dbReference type="ARBA" id="ARBA00023065"/>
    </source>
</evidence>
<proteinExistence type="inferred from homology"/>
<dbReference type="GO" id="GO:0005886">
    <property type="term" value="C:plasma membrane"/>
    <property type="evidence" value="ECO:0007669"/>
    <property type="project" value="UniProtKB-SubCell"/>
</dbReference>
<evidence type="ECO:0000256" key="11">
    <source>
        <dbReference type="ARBA" id="ARBA00023303"/>
    </source>
</evidence>
<evidence type="ECO:0000256" key="3">
    <source>
        <dbReference type="ARBA" id="ARBA00022448"/>
    </source>
</evidence>
<dbReference type="GO" id="GO:0005921">
    <property type="term" value="C:gap junction"/>
    <property type="evidence" value="ECO:0007669"/>
    <property type="project" value="UniProtKB-SubCell"/>
</dbReference>
<feature type="transmembrane region" description="Helical" evidence="12">
    <location>
        <begin position="107"/>
        <end position="129"/>
    </location>
</feature>
<dbReference type="Proteomes" id="UP001187531">
    <property type="component" value="Unassembled WGS sequence"/>
</dbReference>
<keyword evidence="5 12" id="KW-0812">Transmembrane</keyword>
<dbReference type="GO" id="GO:0005243">
    <property type="term" value="F:gap junction channel activity"/>
    <property type="evidence" value="ECO:0007669"/>
    <property type="project" value="TreeGrafter"/>
</dbReference>
<dbReference type="PROSITE" id="PS51013">
    <property type="entry name" value="PANNEXIN"/>
    <property type="match status" value="1"/>
</dbReference>
<evidence type="ECO:0000256" key="10">
    <source>
        <dbReference type="ARBA" id="ARBA00023136"/>
    </source>
</evidence>
<evidence type="ECO:0000256" key="1">
    <source>
        <dbReference type="ARBA" id="ARBA00004610"/>
    </source>
</evidence>
<reference evidence="13" key="1">
    <citation type="submission" date="2023-07" db="EMBL/GenBank/DDBJ databases">
        <title>Chromosome-level genome assembly of Artemia franciscana.</title>
        <authorList>
            <person name="Jo E."/>
        </authorList>
    </citation>
    <scope>NUCLEOTIDE SEQUENCE</scope>
    <source>
        <tissue evidence="13">Whole body</tissue>
    </source>
</reference>
<dbReference type="PANTHER" id="PTHR11893">
    <property type="entry name" value="INNEXIN"/>
    <property type="match status" value="1"/>
</dbReference>
<dbReference type="InterPro" id="IPR000990">
    <property type="entry name" value="Innexin"/>
</dbReference>
<comment type="caution">
    <text evidence="12">Lacks conserved residue(s) required for the propagation of feature annotation.</text>
</comment>
<protein>
    <recommendedName>
        <fullName evidence="12">Innexin</fullName>
    </recommendedName>
</protein>
<keyword evidence="7" id="KW-0965">Cell junction</keyword>
<gene>
    <name evidence="12" type="primary">inx</name>
    <name evidence="13" type="ORF">QYM36_015068</name>
</gene>
<keyword evidence="9 12" id="KW-0406">Ion transport</keyword>
<comment type="subcellular location">
    <subcellularLocation>
        <location evidence="1">Cell junction</location>
        <location evidence="1">Gap junction</location>
    </subcellularLocation>
    <subcellularLocation>
        <location evidence="2 12">Cell membrane</location>
        <topology evidence="2 12">Multi-pass membrane protein</topology>
    </subcellularLocation>
</comment>
<dbReference type="EMBL" id="JAVRJZ010000019">
    <property type="protein sequence ID" value="KAK2707254.1"/>
    <property type="molecule type" value="Genomic_DNA"/>
</dbReference>
<evidence type="ECO:0000256" key="8">
    <source>
        <dbReference type="ARBA" id="ARBA00022989"/>
    </source>
</evidence>
<keyword evidence="8 12" id="KW-1133">Transmembrane helix</keyword>
<keyword evidence="11 12" id="KW-0407">Ion channel</keyword>
<sequence length="261" mass="29817">MAFVIALCDQLFGGKEPIDDVVDKLNRKYTIVVLMVLTVPIFTKQFVGEPIECFSPTFFTEAQSRYVNSYCWTSSTYYETYSNGAINGDDEDNQINSSEVKVNYYQWAPLILLGEAFLFYLPFLLWRFASINNGVSLSRVAKKLGRVSDTPLGHPDRQSVLSECSELIQILTQVDRGNRPTSIIAGSTLTILYLMSKVLYIVNVVMQFLLLQLFLGEGYWSHGFNILRVLFRKNEWWSSPHFPLQTLCKVSDKNYFCLVGC</sequence>
<keyword evidence="4" id="KW-1003">Cell membrane</keyword>
<evidence type="ECO:0000313" key="13">
    <source>
        <dbReference type="EMBL" id="KAK2707254.1"/>
    </source>
</evidence>
<evidence type="ECO:0000256" key="2">
    <source>
        <dbReference type="ARBA" id="ARBA00004651"/>
    </source>
</evidence>
<evidence type="ECO:0000256" key="7">
    <source>
        <dbReference type="ARBA" id="ARBA00022949"/>
    </source>
</evidence>
<dbReference type="PANTHER" id="PTHR11893:SF36">
    <property type="entry name" value="INNEXIN-5"/>
    <property type="match status" value="1"/>
</dbReference>
<organism evidence="13 14">
    <name type="scientific">Artemia franciscana</name>
    <name type="common">Brine shrimp</name>
    <name type="synonym">Artemia sanfranciscana</name>
    <dbReference type="NCBI Taxonomy" id="6661"/>
    <lineage>
        <taxon>Eukaryota</taxon>
        <taxon>Metazoa</taxon>
        <taxon>Ecdysozoa</taxon>
        <taxon>Arthropoda</taxon>
        <taxon>Crustacea</taxon>
        <taxon>Branchiopoda</taxon>
        <taxon>Anostraca</taxon>
        <taxon>Artemiidae</taxon>
        <taxon>Artemia</taxon>
    </lineage>
</organism>
<accession>A0AA88HBF1</accession>
<keyword evidence="6" id="KW-0303">Gap junction</keyword>
<keyword evidence="10 12" id="KW-0472">Membrane</keyword>
<dbReference type="GO" id="GO:0034220">
    <property type="term" value="P:monoatomic ion transmembrane transport"/>
    <property type="evidence" value="ECO:0007669"/>
    <property type="project" value="UniProtKB-KW"/>
</dbReference>
<dbReference type="AlphaFoldDB" id="A0AA88HBF1"/>
<comment type="function">
    <text evidence="12">Structural component of the gap junctions.</text>
</comment>
<comment type="similarity">
    <text evidence="12">Belongs to the pannexin family.</text>
</comment>
<keyword evidence="3 12" id="KW-0813">Transport</keyword>
<name>A0AA88HBF1_ARTSF</name>
<evidence type="ECO:0000256" key="4">
    <source>
        <dbReference type="ARBA" id="ARBA00022475"/>
    </source>
</evidence>
<comment type="caution">
    <text evidence="13">The sequence shown here is derived from an EMBL/GenBank/DDBJ whole genome shotgun (WGS) entry which is preliminary data.</text>
</comment>
<evidence type="ECO:0000313" key="14">
    <source>
        <dbReference type="Proteomes" id="UP001187531"/>
    </source>
</evidence>
<dbReference type="Pfam" id="PF00876">
    <property type="entry name" value="Innexin"/>
    <property type="match status" value="1"/>
</dbReference>
<evidence type="ECO:0000256" key="12">
    <source>
        <dbReference type="RuleBase" id="RU010713"/>
    </source>
</evidence>
<dbReference type="PRINTS" id="PR01262">
    <property type="entry name" value="INNEXIN"/>
</dbReference>
<evidence type="ECO:0000256" key="6">
    <source>
        <dbReference type="ARBA" id="ARBA00022868"/>
    </source>
</evidence>